<protein>
    <submittedName>
        <fullName evidence="2">Uncharacterized protein</fullName>
    </submittedName>
</protein>
<dbReference type="AlphaFoldDB" id="A0A9P6W3P1"/>
<accession>A0A9P6W3P1</accession>
<gene>
    <name evidence="2" type="ORF">C6P46_004062</name>
</gene>
<proteinExistence type="predicted"/>
<dbReference type="Proteomes" id="UP000777482">
    <property type="component" value="Unassembled WGS sequence"/>
</dbReference>
<reference evidence="2 3" key="1">
    <citation type="submission" date="2020-11" db="EMBL/GenBank/DDBJ databases">
        <title>Kefir isolates.</title>
        <authorList>
            <person name="Marcisauskas S."/>
            <person name="Kim Y."/>
            <person name="Blasche S."/>
        </authorList>
    </citation>
    <scope>NUCLEOTIDE SEQUENCE [LARGE SCALE GENOMIC DNA]</scope>
    <source>
        <strain evidence="2 3">KR</strain>
    </source>
</reference>
<sequence length="535" mass="58350">MTDPSAPLEAKSSGQKTMAELSDDKADAADTTVPAAATSSAKAGLQSLPAELLRIILADLYHAKSQPDRPDEDDDEESETSNESLLSAMRSCKKLCEVGRRVLYHAPVILIPHQRKMQPDELAERLSALTWQLYCTLRSSGSIAGMVTDSRHINSGLELSPPAQGEDHNDAALALHGEAGVDGADTPNTLSPPGEYTLEEAILEMCPSVVAAAVTLRSQEQAARIGQLLSYAPILQTLVVRRSQTPEASGHLSFPASESASTELDILARCLQPLAPALRSAAPPLVTLNTYVPEHECDPEICGVALMVRKVARTLEVRTVGHTQLLCYSMPRRSFLHNPDLPRVTSVVISITDGQQSVDFNQLAHDLDGNILKVFVIDLAVGAFDEDPWWDNLQDYGSEDVRYPRFSYSDQCYRLFPHARKLCLPRGRDMVLSKLSALVDTSPNLEYLNLAGTEWSIGVDALAVEQPGDLSSFEQDLVQILERLAHLSYIHLGHWPFINADGTDAKHGRLGLAAWARNRGIELLVAGCAPNPHWP</sequence>
<organism evidence="2 3">
    <name type="scientific">Rhodotorula mucilaginosa</name>
    <name type="common">Yeast</name>
    <name type="synonym">Rhodotorula rubra</name>
    <dbReference type="NCBI Taxonomy" id="5537"/>
    <lineage>
        <taxon>Eukaryota</taxon>
        <taxon>Fungi</taxon>
        <taxon>Dikarya</taxon>
        <taxon>Basidiomycota</taxon>
        <taxon>Pucciniomycotina</taxon>
        <taxon>Microbotryomycetes</taxon>
        <taxon>Sporidiobolales</taxon>
        <taxon>Sporidiobolaceae</taxon>
        <taxon>Rhodotorula</taxon>
    </lineage>
</organism>
<dbReference type="EMBL" id="PUHQ01000036">
    <property type="protein sequence ID" value="KAG0661291.1"/>
    <property type="molecule type" value="Genomic_DNA"/>
</dbReference>
<feature type="compositionally biased region" description="Acidic residues" evidence="1">
    <location>
        <begin position="70"/>
        <end position="80"/>
    </location>
</feature>
<evidence type="ECO:0000313" key="3">
    <source>
        <dbReference type="Proteomes" id="UP000777482"/>
    </source>
</evidence>
<name>A0A9P6W3P1_RHOMI</name>
<keyword evidence="3" id="KW-1185">Reference proteome</keyword>
<evidence type="ECO:0000256" key="1">
    <source>
        <dbReference type="SAM" id="MobiDB-lite"/>
    </source>
</evidence>
<dbReference type="OrthoDB" id="10463619at2759"/>
<feature type="region of interest" description="Disordered" evidence="1">
    <location>
        <begin position="64"/>
        <end position="84"/>
    </location>
</feature>
<feature type="region of interest" description="Disordered" evidence="1">
    <location>
        <begin position="1"/>
        <end position="42"/>
    </location>
</feature>
<comment type="caution">
    <text evidence="2">The sequence shown here is derived from an EMBL/GenBank/DDBJ whole genome shotgun (WGS) entry which is preliminary data.</text>
</comment>
<feature type="compositionally biased region" description="Low complexity" evidence="1">
    <location>
        <begin position="29"/>
        <end position="42"/>
    </location>
</feature>
<evidence type="ECO:0000313" key="2">
    <source>
        <dbReference type="EMBL" id="KAG0661291.1"/>
    </source>
</evidence>